<name>A0A0G2HC09_9PEZI</name>
<protein>
    <submittedName>
        <fullName evidence="2">Uncharacterized protein</fullName>
    </submittedName>
</protein>
<feature type="compositionally biased region" description="Low complexity" evidence="1">
    <location>
        <begin position="345"/>
        <end position="370"/>
    </location>
</feature>
<evidence type="ECO:0000313" key="2">
    <source>
        <dbReference type="EMBL" id="KKY32738.1"/>
    </source>
</evidence>
<dbReference type="Proteomes" id="UP000034680">
    <property type="component" value="Unassembled WGS sequence"/>
</dbReference>
<feature type="compositionally biased region" description="Polar residues" evidence="1">
    <location>
        <begin position="415"/>
        <end position="425"/>
    </location>
</feature>
<sequence>MTSTQIVTTKMSDHDNHMIDHNGGLVAALRSVWFYYIACTPCRKVGHRRETRKEAKRERGLKARLEMEQPGLYRHPNPEHTNEYWMEDIRMGPSLPKRGPNSKDQSQGKTNSAGPANATVDGSQLERGLTNGSNAAFPSNETAGSPTVVAADDLEARTTLSMSVADSIDLEWNHKRYQREDEELWGHQMYNRAGQRLREVITKGRDTAGRLFDTRTGREREITEEERQQFYGEYYGAPRNPPVNDYHPPVVSSKPALKGEFQWMLQPPPPAKVMEGKVPVSRSGSKTSVNSRKTQASFASKEELGLGRLVGEKLVKDKIRKGEKPSEAELTVITGPRPHSRRTRTASTMSSIPSQRSTRSRSNTTGSESSDTIYERRRKRRLAKQKAAEEAGSEADNETDTEDQAKPERRASQRPKLQTIASSDLASKKSDNSENLRPSKLAPMSEPALAPSPMSKGPLDDITNTANQSPAPALPAAESKLDDKPATASADSGLAMA</sequence>
<reference evidence="2 3" key="2">
    <citation type="submission" date="2015-05" db="EMBL/GenBank/DDBJ databases">
        <authorList>
            <person name="Morales-Cruz A."/>
            <person name="Amrine K.C."/>
            <person name="Cantu D."/>
        </authorList>
    </citation>
    <scope>NUCLEOTIDE SEQUENCE [LARGE SCALE GENOMIC DNA]</scope>
    <source>
        <strain evidence="2">DA912</strain>
    </source>
</reference>
<gene>
    <name evidence="2" type="ORF">UCDDA912_g07304</name>
</gene>
<dbReference type="EMBL" id="LCUC01000287">
    <property type="protein sequence ID" value="KKY32738.1"/>
    <property type="molecule type" value="Genomic_DNA"/>
</dbReference>
<dbReference type="AlphaFoldDB" id="A0A0G2HC09"/>
<feature type="compositionally biased region" description="Polar residues" evidence="1">
    <location>
        <begin position="130"/>
        <end position="145"/>
    </location>
</feature>
<comment type="caution">
    <text evidence="2">The sequence shown here is derived from an EMBL/GenBank/DDBJ whole genome shotgun (WGS) entry which is preliminary data.</text>
</comment>
<feature type="region of interest" description="Disordered" evidence="1">
    <location>
        <begin position="320"/>
        <end position="497"/>
    </location>
</feature>
<organism evidence="2 3">
    <name type="scientific">Diaporthe ampelina</name>
    <dbReference type="NCBI Taxonomy" id="1214573"/>
    <lineage>
        <taxon>Eukaryota</taxon>
        <taxon>Fungi</taxon>
        <taxon>Dikarya</taxon>
        <taxon>Ascomycota</taxon>
        <taxon>Pezizomycotina</taxon>
        <taxon>Sordariomycetes</taxon>
        <taxon>Sordariomycetidae</taxon>
        <taxon>Diaporthales</taxon>
        <taxon>Diaporthaceae</taxon>
        <taxon>Diaporthe</taxon>
    </lineage>
</organism>
<keyword evidence="3" id="KW-1185">Reference proteome</keyword>
<feature type="compositionally biased region" description="Acidic residues" evidence="1">
    <location>
        <begin position="391"/>
        <end position="402"/>
    </location>
</feature>
<evidence type="ECO:0000313" key="3">
    <source>
        <dbReference type="Proteomes" id="UP000034680"/>
    </source>
</evidence>
<feature type="compositionally biased region" description="Polar residues" evidence="1">
    <location>
        <begin position="282"/>
        <end position="298"/>
    </location>
</feature>
<feature type="region of interest" description="Disordered" evidence="1">
    <location>
        <begin position="273"/>
        <end position="298"/>
    </location>
</feature>
<accession>A0A0G2HC09</accession>
<proteinExistence type="predicted"/>
<feature type="region of interest" description="Disordered" evidence="1">
    <location>
        <begin position="90"/>
        <end position="146"/>
    </location>
</feature>
<evidence type="ECO:0000256" key="1">
    <source>
        <dbReference type="SAM" id="MobiDB-lite"/>
    </source>
</evidence>
<dbReference type="OrthoDB" id="506431at2759"/>
<feature type="compositionally biased region" description="Polar residues" evidence="1">
    <location>
        <begin position="102"/>
        <end position="114"/>
    </location>
</feature>
<reference evidence="2 3" key="1">
    <citation type="submission" date="2015-05" db="EMBL/GenBank/DDBJ databases">
        <title>Distinctive expansion of gene families associated with plant cell wall degradation and secondary metabolism in the genomes of grapevine trunk pathogens.</title>
        <authorList>
            <person name="Lawrence D.P."/>
            <person name="Travadon R."/>
            <person name="Rolshausen P.E."/>
            <person name="Baumgartner K."/>
        </authorList>
    </citation>
    <scope>NUCLEOTIDE SEQUENCE [LARGE SCALE GENOMIC DNA]</scope>
    <source>
        <strain evidence="2">DA912</strain>
    </source>
</reference>